<protein>
    <submittedName>
        <fullName evidence="2">Uncharacterized protein</fullName>
    </submittedName>
</protein>
<dbReference type="Proteomes" id="UP000237872">
    <property type="component" value="Unassembled WGS sequence"/>
</dbReference>
<name>A0A2S7CN12_9XANT</name>
<dbReference type="AlphaFoldDB" id="A0A2S7CN12"/>
<reference evidence="2 3" key="1">
    <citation type="submission" date="2016-08" db="EMBL/GenBank/DDBJ databases">
        <authorList>
            <person name="Seilhamer J.J."/>
        </authorList>
    </citation>
    <scope>NUCLEOTIDE SEQUENCE [LARGE SCALE GENOMIC DNA]</scope>
    <source>
        <strain evidence="2 3">CFBP4690</strain>
    </source>
</reference>
<feature type="region of interest" description="Disordered" evidence="1">
    <location>
        <begin position="27"/>
        <end position="79"/>
    </location>
</feature>
<accession>A0A2S7CN12</accession>
<gene>
    <name evidence="2" type="ORF">XcodCFBP4690_13170</name>
</gene>
<organism evidence="2 3">
    <name type="scientific">Xanthomonas codiaei</name>
    <dbReference type="NCBI Taxonomy" id="56463"/>
    <lineage>
        <taxon>Bacteria</taxon>
        <taxon>Pseudomonadati</taxon>
        <taxon>Pseudomonadota</taxon>
        <taxon>Gammaproteobacteria</taxon>
        <taxon>Lysobacterales</taxon>
        <taxon>Lysobacteraceae</taxon>
        <taxon>Xanthomonas</taxon>
    </lineage>
</organism>
<dbReference type="EMBL" id="MDEC01000017">
    <property type="protein sequence ID" value="PPU62985.1"/>
    <property type="molecule type" value="Genomic_DNA"/>
</dbReference>
<feature type="compositionally biased region" description="Basic and acidic residues" evidence="1">
    <location>
        <begin position="42"/>
        <end position="56"/>
    </location>
</feature>
<evidence type="ECO:0000313" key="3">
    <source>
        <dbReference type="Proteomes" id="UP000237872"/>
    </source>
</evidence>
<evidence type="ECO:0000313" key="2">
    <source>
        <dbReference type="EMBL" id="PPU62985.1"/>
    </source>
</evidence>
<evidence type="ECO:0000256" key="1">
    <source>
        <dbReference type="SAM" id="MobiDB-lite"/>
    </source>
</evidence>
<sequence>MDFAICAAFTARAVNSGFPMDCRRLAMTRDPLREQPAQPGEQRGKRDAEQYEDRGAGDAPDTLIPADDDTPAKTPGSTP</sequence>
<comment type="caution">
    <text evidence="2">The sequence shown here is derived from an EMBL/GenBank/DDBJ whole genome shotgun (WGS) entry which is preliminary data.</text>
</comment>
<proteinExistence type="predicted"/>